<accession>A0A8J5MV56</accession>
<dbReference type="EMBL" id="JAHLQT010024959">
    <property type="protein sequence ID" value="KAG7164796.1"/>
    <property type="molecule type" value="Genomic_DNA"/>
</dbReference>
<proteinExistence type="predicted"/>
<evidence type="ECO:0000313" key="2">
    <source>
        <dbReference type="Proteomes" id="UP000747542"/>
    </source>
</evidence>
<organism evidence="1 2">
    <name type="scientific">Homarus americanus</name>
    <name type="common">American lobster</name>
    <dbReference type="NCBI Taxonomy" id="6706"/>
    <lineage>
        <taxon>Eukaryota</taxon>
        <taxon>Metazoa</taxon>
        <taxon>Ecdysozoa</taxon>
        <taxon>Arthropoda</taxon>
        <taxon>Crustacea</taxon>
        <taxon>Multicrustacea</taxon>
        <taxon>Malacostraca</taxon>
        <taxon>Eumalacostraca</taxon>
        <taxon>Eucarida</taxon>
        <taxon>Decapoda</taxon>
        <taxon>Pleocyemata</taxon>
        <taxon>Astacidea</taxon>
        <taxon>Nephropoidea</taxon>
        <taxon>Nephropidae</taxon>
        <taxon>Homarus</taxon>
    </lineage>
</organism>
<evidence type="ECO:0000313" key="1">
    <source>
        <dbReference type="EMBL" id="KAG7164796.1"/>
    </source>
</evidence>
<sequence length="238" mass="25969">MILVFPESGVESGVPSLVFPSLVFESDCLSLVFESGVQSGVPSLVFQSSVPNSGVESSVPSLVFESNVPESGVPSLVFQSGVPGLMFQSLVFPGLMFPSLVFPSLVQETPPWCEDVSNPKAWVTQNDSLREEFIPSLCTLPPNTTSMLMITTFEGFSEELEEEVVHEIVSLKSHGPGSMMMMLRSWWKTQAHKEENETLKRANLYESGGGGQGGKSDHPGSYSVQKVISVYDNVMNYF</sequence>
<gene>
    <name evidence="1" type="ORF">Hamer_G005230</name>
</gene>
<protein>
    <submittedName>
        <fullName evidence="1">Uncharacterized protein</fullName>
    </submittedName>
</protein>
<dbReference type="AlphaFoldDB" id="A0A8J5MV56"/>
<keyword evidence="2" id="KW-1185">Reference proteome</keyword>
<dbReference type="Proteomes" id="UP000747542">
    <property type="component" value="Unassembled WGS sequence"/>
</dbReference>
<reference evidence="1" key="1">
    <citation type="journal article" date="2021" name="Sci. Adv.">
        <title>The American lobster genome reveals insights on longevity, neural, and immune adaptations.</title>
        <authorList>
            <person name="Polinski J.M."/>
            <person name="Zimin A.V."/>
            <person name="Clark K.F."/>
            <person name="Kohn A.B."/>
            <person name="Sadowski N."/>
            <person name="Timp W."/>
            <person name="Ptitsyn A."/>
            <person name="Khanna P."/>
            <person name="Romanova D.Y."/>
            <person name="Williams P."/>
            <person name="Greenwood S.J."/>
            <person name="Moroz L.L."/>
            <person name="Walt D.R."/>
            <person name="Bodnar A.G."/>
        </authorList>
    </citation>
    <scope>NUCLEOTIDE SEQUENCE</scope>
    <source>
        <strain evidence="1">GMGI-L3</strain>
    </source>
</reference>
<name>A0A8J5MV56_HOMAM</name>
<comment type="caution">
    <text evidence="1">The sequence shown here is derived from an EMBL/GenBank/DDBJ whole genome shotgun (WGS) entry which is preliminary data.</text>
</comment>